<dbReference type="InterPro" id="IPR001387">
    <property type="entry name" value="Cro/C1-type_HTH"/>
</dbReference>
<dbReference type="eggNOG" id="COG1396">
    <property type="taxonomic scope" value="Bacteria"/>
</dbReference>
<dbReference type="InterPro" id="IPR011990">
    <property type="entry name" value="TPR-like_helical_dom_sf"/>
</dbReference>
<dbReference type="SUPFAM" id="SSF47413">
    <property type="entry name" value="lambda repressor-like DNA-binding domains"/>
    <property type="match status" value="1"/>
</dbReference>
<dbReference type="Gene3D" id="1.25.40.10">
    <property type="entry name" value="Tetratricopeptide repeat domain"/>
    <property type="match status" value="1"/>
</dbReference>
<dbReference type="OrthoDB" id="2986852at2"/>
<dbReference type="RefSeq" id="WP_011464117.1">
    <property type="nucleotide sequence ID" value="NC_007908.1"/>
</dbReference>
<accession>Q21XF4</accession>
<dbReference type="CDD" id="cd00093">
    <property type="entry name" value="HTH_XRE"/>
    <property type="match status" value="1"/>
</dbReference>
<proteinExistence type="predicted"/>
<keyword evidence="3" id="KW-1185">Reference proteome</keyword>
<organism evidence="2 3">
    <name type="scientific">Albidiferax ferrireducens (strain ATCC BAA-621 / DSM 15236 / T118)</name>
    <name type="common">Rhodoferax ferrireducens</name>
    <dbReference type="NCBI Taxonomy" id="338969"/>
    <lineage>
        <taxon>Bacteria</taxon>
        <taxon>Pseudomonadati</taxon>
        <taxon>Pseudomonadota</taxon>
        <taxon>Betaproteobacteria</taxon>
        <taxon>Burkholderiales</taxon>
        <taxon>Comamonadaceae</taxon>
        <taxon>Rhodoferax</taxon>
    </lineage>
</organism>
<dbReference type="AlphaFoldDB" id="Q21XF4"/>
<feature type="domain" description="HTH cro/C1-type" evidence="1">
    <location>
        <begin position="12"/>
        <end position="67"/>
    </location>
</feature>
<evidence type="ECO:0000313" key="3">
    <source>
        <dbReference type="Proteomes" id="UP000008332"/>
    </source>
</evidence>
<dbReference type="KEGG" id="rfr:Rfer_1821"/>
<evidence type="ECO:0000313" key="2">
    <source>
        <dbReference type="EMBL" id="ABD69549.1"/>
    </source>
</evidence>
<dbReference type="PROSITE" id="PS50943">
    <property type="entry name" value="HTH_CROC1"/>
    <property type="match status" value="1"/>
</dbReference>
<evidence type="ECO:0000259" key="1">
    <source>
        <dbReference type="PROSITE" id="PS50943"/>
    </source>
</evidence>
<dbReference type="EMBL" id="CP000267">
    <property type="protein sequence ID" value="ABD69549.1"/>
    <property type="molecule type" value="Genomic_DNA"/>
</dbReference>
<name>Q21XF4_ALBFT</name>
<protein>
    <submittedName>
        <fullName evidence="2">Transcriptional regulator, XRE family</fullName>
    </submittedName>
</protein>
<dbReference type="SMART" id="SM00530">
    <property type="entry name" value="HTH_XRE"/>
    <property type="match status" value="1"/>
</dbReference>
<dbReference type="GO" id="GO:0003677">
    <property type="term" value="F:DNA binding"/>
    <property type="evidence" value="ECO:0007669"/>
    <property type="project" value="InterPro"/>
</dbReference>
<sequence>MQNSRERLGELVKSMREHKKLSQDALSSALPGINRSNIAHLEQGLRLPRADILEQICIHLDIPKNYWMEFLDQDVQTRSDFEEQLAELCGRSVTLDRHETSTRLVADKAIKRLFDGTNSEFQLHNLFNSILVFYGVRPASQQFFKKYFKTNSFTSPTAFRNSVLIYQEDAVRMYSTFEDGYEKLNKATNIDQCLAAIDIKDIKGYSDRADWKIPNEIVDERLPDLGYISAARVKQENDERGTLSRFLKSLATAFREKDPSRAIADIPSKTKIRMDSLLRKFESHFQHGLFSSLFAPSADEIDLEADRLAPKSDDEIKQMGHTQMQALENLAFYLASDFLDVYVATSMRSDADFVSVNTFTEKLFFHSQVKDLKLRHFNPTQSWIDDRIAKGLVEALMLKRASVTIYMAQKTDTFGKDSEASVALGQGKPVIVYVPRLSFPDGSHDTESLFKKNRIELLGMLDDKERDSIDESVDQQAIFGYVLTALLVMLDDSELGQIAETHWADFDLYEEQSRIPENFRSKYRKWLDACKRGDHTSISIQDFRESIINAFVANAIIFERRARLFREIHPLALQVILSTGVLNGILVVRTVDQCATILSKLIKNNLSLEFIKDSANYRLIEKDTGSTVRVISRNRLLLNAFSMHYHQVNL</sequence>
<dbReference type="Pfam" id="PF12844">
    <property type="entry name" value="HTH_19"/>
    <property type="match status" value="1"/>
</dbReference>
<gene>
    <name evidence="2" type="ordered locus">Rfer_1821</name>
</gene>
<dbReference type="Proteomes" id="UP000008332">
    <property type="component" value="Chromosome"/>
</dbReference>
<reference evidence="3" key="1">
    <citation type="submission" date="2006-02" db="EMBL/GenBank/DDBJ databases">
        <title>Complete sequence of chromosome of Rhodoferax ferrireducens DSM 15236.</title>
        <authorList>
            <person name="Copeland A."/>
            <person name="Lucas S."/>
            <person name="Lapidus A."/>
            <person name="Barry K."/>
            <person name="Detter J.C."/>
            <person name="Glavina del Rio T."/>
            <person name="Hammon N."/>
            <person name="Israni S."/>
            <person name="Pitluck S."/>
            <person name="Brettin T."/>
            <person name="Bruce D."/>
            <person name="Han C."/>
            <person name="Tapia R."/>
            <person name="Gilna P."/>
            <person name="Kiss H."/>
            <person name="Schmutz J."/>
            <person name="Larimer F."/>
            <person name="Land M."/>
            <person name="Kyrpides N."/>
            <person name="Ivanova N."/>
            <person name="Richardson P."/>
        </authorList>
    </citation>
    <scope>NUCLEOTIDE SEQUENCE [LARGE SCALE GENOMIC DNA]</scope>
    <source>
        <strain evidence="3">ATCC BAA-621 / DSM 15236 / T118</strain>
    </source>
</reference>
<dbReference type="HOGENOM" id="CLU_402191_0_0_4"/>
<dbReference type="InterPro" id="IPR010982">
    <property type="entry name" value="Lambda_DNA-bd_dom_sf"/>
</dbReference>